<dbReference type="Proteomes" id="UP000282125">
    <property type="component" value="Unassembled WGS sequence"/>
</dbReference>
<proteinExistence type="predicted"/>
<evidence type="ECO:0000313" key="2">
    <source>
        <dbReference type="Proteomes" id="UP000282125"/>
    </source>
</evidence>
<reference evidence="1 2" key="1">
    <citation type="submission" date="2018-11" db="EMBL/GenBank/DDBJ databases">
        <title>Gemmobacter sp. nov., YIM 102744-1 draft genome.</title>
        <authorList>
            <person name="Li G."/>
            <person name="Jiang Y."/>
        </authorList>
    </citation>
    <scope>NUCLEOTIDE SEQUENCE [LARGE SCALE GENOMIC DNA]</scope>
    <source>
        <strain evidence="1 2">YIM 102744-1</strain>
    </source>
</reference>
<dbReference type="AlphaFoldDB" id="A0A3P3DBQ6"/>
<dbReference type="EMBL" id="RRAZ01000031">
    <property type="protein sequence ID" value="RRH71264.1"/>
    <property type="molecule type" value="Genomic_DNA"/>
</dbReference>
<name>A0A3P3DBQ6_9RHOB</name>
<sequence>MSSLSYPLAFLTDQLRVAEVTQHLQRFDEQSGSGDGRIWTRELASPLWQVSLRLVPCSPLDGRRIDARLRALRGSQESFLWADPSYAPSYDPGDLVVVSAISSDRSTVNFTGLPPHYPIRPGDRFSIEWGGGRQYLAEVTEETIASNTGMASAVAVYPYVPLGIAPGASANLLRPVMRAFVPPGGHTPFTARPGGVSSGGALQLLQRI</sequence>
<gene>
    <name evidence="1" type="ORF">EG244_16440</name>
</gene>
<accession>A0A3P3DBQ6</accession>
<dbReference type="OrthoDB" id="8265479at2"/>
<comment type="caution">
    <text evidence="1">The sequence shown here is derived from an EMBL/GenBank/DDBJ whole genome shotgun (WGS) entry which is preliminary data.</text>
</comment>
<evidence type="ECO:0000313" key="1">
    <source>
        <dbReference type="EMBL" id="RRH71264.1"/>
    </source>
</evidence>
<dbReference type="RefSeq" id="WP_124966270.1">
    <property type="nucleotide sequence ID" value="NZ_RRAZ01000031.1"/>
</dbReference>
<protein>
    <submittedName>
        <fullName evidence="1">Uncharacterized protein</fullName>
    </submittedName>
</protein>
<keyword evidence="2" id="KW-1185">Reference proteome</keyword>
<organism evidence="1 2">
    <name type="scientific">Falsigemmobacter faecalis</name>
    <dbReference type="NCBI Taxonomy" id="2488730"/>
    <lineage>
        <taxon>Bacteria</taxon>
        <taxon>Pseudomonadati</taxon>
        <taxon>Pseudomonadota</taxon>
        <taxon>Alphaproteobacteria</taxon>
        <taxon>Rhodobacterales</taxon>
        <taxon>Paracoccaceae</taxon>
        <taxon>Falsigemmobacter</taxon>
    </lineage>
</organism>